<accession>A0A1T4WGN1</accession>
<gene>
    <name evidence="5" type="ORF">SAMN02745702_02236</name>
</gene>
<dbReference type="Pfam" id="PF02481">
    <property type="entry name" value="DNA_processg_A"/>
    <property type="match status" value="1"/>
</dbReference>
<organism evidence="5 6">
    <name type="scientific">Desulfobaculum bizertense DSM 18034</name>
    <dbReference type="NCBI Taxonomy" id="1121442"/>
    <lineage>
        <taxon>Bacteria</taxon>
        <taxon>Pseudomonadati</taxon>
        <taxon>Thermodesulfobacteriota</taxon>
        <taxon>Desulfovibrionia</taxon>
        <taxon>Desulfovibrionales</taxon>
        <taxon>Desulfovibrionaceae</taxon>
        <taxon>Desulfobaculum</taxon>
    </lineage>
</organism>
<dbReference type="InterPro" id="IPR003488">
    <property type="entry name" value="DprA"/>
</dbReference>
<evidence type="ECO:0000313" key="5">
    <source>
        <dbReference type="EMBL" id="SKA76450.1"/>
    </source>
</evidence>
<dbReference type="Gene3D" id="3.40.50.450">
    <property type="match status" value="1"/>
</dbReference>
<dbReference type="InterPro" id="IPR041614">
    <property type="entry name" value="DprA_WH"/>
</dbReference>
<feature type="domain" description="DprA winged helix" evidence="4">
    <location>
        <begin position="351"/>
        <end position="404"/>
    </location>
</feature>
<dbReference type="InterPro" id="IPR057666">
    <property type="entry name" value="DrpA_SLOG"/>
</dbReference>
<evidence type="ECO:0000259" key="4">
    <source>
        <dbReference type="Pfam" id="PF17782"/>
    </source>
</evidence>
<reference evidence="5 6" key="1">
    <citation type="submission" date="2017-02" db="EMBL/GenBank/DDBJ databases">
        <authorList>
            <person name="Peterson S.W."/>
        </authorList>
    </citation>
    <scope>NUCLEOTIDE SEQUENCE [LARGE SCALE GENOMIC DNA]</scope>
    <source>
        <strain evidence="5 6">DSM 18034</strain>
    </source>
</reference>
<proteinExistence type="inferred from homology"/>
<name>A0A1T4WGN1_9BACT</name>
<evidence type="ECO:0000313" key="6">
    <source>
        <dbReference type="Proteomes" id="UP000189733"/>
    </source>
</evidence>
<dbReference type="InterPro" id="IPR036388">
    <property type="entry name" value="WH-like_DNA-bd_sf"/>
</dbReference>
<dbReference type="GO" id="GO:0009294">
    <property type="term" value="P:DNA-mediated transformation"/>
    <property type="evidence" value="ECO:0007669"/>
    <property type="project" value="InterPro"/>
</dbReference>
<protein>
    <submittedName>
        <fullName evidence="5">DNA processing protein</fullName>
    </submittedName>
</protein>
<feature type="compositionally biased region" description="Basic and acidic residues" evidence="2">
    <location>
        <begin position="326"/>
        <end position="337"/>
    </location>
</feature>
<evidence type="ECO:0000259" key="3">
    <source>
        <dbReference type="Pfam" id="PF02481"/>
    </source>
</evidence>
<dbReference type="Proteomes" id="UP000189733">
    <property type="component" value="Unassembled WGS sequence"/>
</dbReference>
<sequence>MNHAQLKEYRACLALRHCLHIGPRTWKRLCDFYGSAAEAVEDYASWREHRLVSARQYDSFVSKTWEQGQEEEHAAARIHRQCVVLSTDPRFPEALRQLPDPPLFLYYSGQISLLKNPCVAVVGSRMCSTAGVNMARRICRELSAAGITVVSGMARGIDRQAHLASVEGPGATIGVLATGLDQTFPLENSDVRRRIESRGLLLSEFAPGTEALPGNFHIRNRLVSGLSLGVVVVEAAKRSGTQITARLALDQGREVYALHGPEGTPSFEGCRHLLEDGAHEIHSASEIILDLSAQITACLEGKSPFAGRKPVMSPHQSKLPHMNMAPRDDFESEKRQPPETALASSCLAGLEQDSDEFAVASLLSARTQTHIDALSRELGWEASRTSSALLMLELDGRVHQLPGMEYVLSA</sequence>
<keyword evidence="6" id="KW-1185">Reference proteome</keyword>
<evidence type="ECO:0000256" key="1">
    <source>
        <dbReference type="ARBA" id="ARBA00006525"/>
    </source>
</evidence>
<comment type="similarity">
    <text evidence="1">Belongs to the DprA/Smf family.</text>
</comment>
<dbReference type="Pfam" id="PF17782">
    <property type="entry name" value="WHD_DprA"/>
    <property type="match status" value="1"/>
</dbReference>
<dbReference type="PANTHER" id="PTHR43022">
    <property type="entry name" value="PROTEIN SMF"/>
    <property type="match status" value="1"/>
</dbReference>
<feature type="domain" description="Smf/DprA SLOG" evidence="3">
    <location>
        <begin position="84"/>
        <end position="290"/>
    </location>
</feature>
<dbReference type="Gene3D" id="1.10.10.10">
    <property type="entry name" value="Winged helix-like DNA-binding domain superfamily/Winged helix DNA-binding domain"/>
    <property type="match status" value="1"/>
</dbReference>
<dbReference type="PANTHER" id="PTHR43022:SF1">
    <property type="entry name" value="PROTEIN SMF"/>
    <property type="match status" value="1"/>
</dbReference>
<feature type="region of interest" description="Disordered" evidence="2">
    <location>
        <begin position="307"/>
        <end position="343"/>
    </location>
</feature>
<evidence type="ECO:0000256" key="2">
    <source>
        <dbReference type="SAM" id="MobiDB-lite"/>
    </source>
</evidence>
<dbReference type="NCBIfam" id="TIGR00732">
    <property type="entry name" value="dprA"/>
    <property type="match status" value="1"/>
</dbReference>
<dbReference type="OrthoDB" id="9785707at2"/>
<dbReference type="EMBL" id="FUYA01000007">
    <property type="protein sequence ID" value="SKA76450.1"/>
    <property type="molecule type" value="Genomic_DNA"/>
</dbReference>
<dbReference type="RefSeq" id="WP_078685515.1">
    <property type="nucleotide sequence ID" value="NZ_FUYA01000007.1"/>
</dbReference>
<dbReference type="STRING" id="1121442.SAMN02745702_02236"/>
<dbReference type="SUPFAM" id="SSF102405">
    <property type="entry name" value="MCP/YpsA-like"/>
    <property type="match status" value="1"/>
</dbReference>
<dbReference type="AlphaFoldDB" id="A0A1T4WGN1"/>